<evidence type="ECO:0000256" key="6">
    <source>
        <dbReference type="ARBA" id="ARBA00023136"/>
    </source>
</evidence>
<dbReference type="PROSITE" id="PS50928">
    <property type="entry name" value="ABC_TM1"/>
    <property type="match status" value="1"/>
</dbReference>
<comment type="subcellular location">
    <subcellularLocation>
        <location evidence="1 7">Cell membrane</location>
        <topology evidence="1 7">Multi-pass membrane protein</topology>
    </subcellularLocation>
</comment>
<dbReference type="OrthoDB" id="312811at2157"/>
<feature type="transmembrane region" description="Helical" evidence="7">
    <location>
        <begin position="140"/>
        <end position="165"/>
    </location>
</feature>
<keyword evidence="11" id="KW-1185">Reference proteome</keyword>
<keyword evidence="5 7" id="KW-1133">Transmembrane helix</keyword>
<evidence type="ECO:0000256" key="2">
    <source>
        <dbReference type="ARBA" id="ARBA00022448"/>
    </source>
</evidence>
<feature type="domain" description="ABC transmembrane type-1" evidence="9">
    <location>
        <begin position="136"/>
        <end position="326"/>
    </location>
</feature>
<comment type="caution">
    <text evidence="10">The sequence shown here is derived from an EMBL/GenBank/DDBJ whole genome shotgun (WGS) entry which is preliminary data.</text>
</comment>
<feature type="transmembrane region" description="Helical" evidence="7">
    <location>
        <begin position="185"/>
        <end position="212"/>
    </location>
</feature>
<dbReference type="Gene3D" id="1.10.3720.10">
    <property type="entry name" value="MetI-like"/>
    <property type="match status" value="1"/>
</dbReference>
<evidence type="ECO:0000256" key="5">
    <source>
        <dbReference type="ARBA" id="ARBA00022989"/>
    </source>
</evidence>
<dbReference type="SUPFAM" id="SSF161098">
    <property type="entry name" value="MetI-like"/>
    <property type="match status" value="1"/>
</dbReference>
<evidence type="ECO:0000256" key="7">
    <source>
        <dbReference type="RuleBase" id="RU363032"/>
    </source>
</evidence>
<dbReference type="PANTHER" id="PTHR43386:SF25">
    <property type="entry name" value="PEPTIDE ABC TRANSPORTER PERMEASE PROTEIN"/>
    <property type="match status" value="1"/>
</dbReference>
<reference evidence="10" key="1">
    <citation type="journal article" date="2014" name="Int. J. Syst. Evol. Microbiol.">
        <title>Complete genome sequence of Corynebacterium casei LMG S-19264T (=DSM 44701T), isolated from a smear-ripened cheese.</title>
        <authorList>
            <consortium name="US DOE Joint Genome Institute (JGI-PGF)"/>
            <person name="Walter F."/>
            <person name="Albersmeier A."/>
            <person name="Kalinowski J."/>
            <person name="Ruckert C."/>
        </authorList>
    </citation>
    <scope>NUCLEOTIDE SEQUENCE</scope>
    <source>
        <strain evidence="10">JCM 19596</strain>
    </source>
</reference>
<keyword evidence="3" id="KW-1003">Cell membrane</keyword>
<evidence type="ECO:0000313" key="11">
    <source>
        <dbReference type="Proteomes" id="UP000607197"/>
    </source>
</evidence>
<evidence type="ECO:0000256" key="1">
    <source>
        <dbReference type="ARBA" id="ARBA00004651"/>
    </source>
</evidence>
<dbReference type="Pfam" id="PF12911">
    <property type="entry name" value="OppC_N"/>
    <property type="match status" value="1"/>
</dbReference>
<dbReference type="EMBL" id="BMPG01000002">
    <property type="protein sequence ID" value="GGL61192.1"/>
    <property type="molecule type" value="Genomic_DNA"/>
</dbReference>
<dbReference type="InterPro" id="IPR035906">
    <property type="entry name" value="MetI-like_sf"/>
</dbReference>
<dbReference type="Pfam" id="PF00528">
    <property type="entry name" value="BPD_transp_1"/>
    <property type="match status" value="1"/>
</dbReference>
<dbReference type="InterPro" id="IPR025966">
    <property type="entry name" value="OppC_N"/>
</dbReference>
<evidence type="ECO:0000256" key="3">
    <source>
        <dbReference type="ARBA" id="ARBA00022475"/>
    </source>
</evidence>
<keyword evidence="6 7" id="KW-0472">Membrane</keyword>
<comment type="similarity">
    <text evidence="7">Belongs to the binding-protein-dependent transport system permease family.</text>
</comment>
<dbReference type="InterPro" id="IPR050366">
    <property type="entry name" value="BP-dependent_transpt_permease"/>
</dbReference>
<organism evidence="10 11">
    <name type="scientific">Halocalculus aciditolerans</name>
    <dbReference type="NCBI Taxonomy" id="1383812"/>
    <lineage>
        <taxon>Archaea</taxon>
        <taxon>Methanobacteriati</taxon>
        <taxon>Methanobacteriota</taxon>
        <taxon>Stenosarchaea group</taxon>
        <taxon>Halobacteria</taxon>
        <taxon>Halobacteriales</taxon>
        <taxon>Halobacteriaceae</taxon>
        <taxon>Halocalculus</taxon>
    </lineage>
</organism>
<dbReference type="AlphaFoldDB" id="A0A830FCA0"/>
<feature type="region of interest" description="Disordered" evidence="8">
    <location>
        <begin position="1"/>
        <end position="37"/>
    </location>
</feature>
<keyword evidence="4 7" id="KW-0812">Transmembrane</keyword>
<name>A0A830FCA0_9EURY</name>
<feature type="transmembrane region" description="Helical" evidence="7">
    <location>
        <begin position="250"/>
        <end position="283"/>
    </location>
</feature>
<feature type="transmembrane region" description="Helical" evidence="7">
    <location>
        <begin position="62"/>
        <end position="84"/>
    </location>
</feature>
<evidence type="ECO:0000259" key="9">
    <source>
        <dbReference type="PROSITE" id="PS50928"/>
    </source>
</evidence>
<evidence type="ECO:0000256" key="4">
    <source>
        <dbReference type="ARBA" id="ARBA00022692"/>
    </source>
</evidence>
<keyword evidence="2 7" id="KW-0813">Transport</keyword>
<dbReference type="PANTHER" id="PTHR43386">
    <property type="entry name" value="OLIGOPEPTIDE TRANSPORT SYSTEM PERMEASE PROTEIN APPC"/>
    <property type="match status" value="1"/>
</dbReference>
<dbReference type="RefSeq" id="WP_188978338.1">
    <property type="nucleotide sequence ID" value="NZ_BMPG01000002.1"/>
</dbReference>
<reference evidence="10" key="2">
    <citation type="submission" date="2020-09" db="EMBL/GenBank/DDBJ databases">
        <authorList>
            <person name="Sun Q."/>
            <person name="Ohkuma M."/>
        </authorList>
    </citation>
    <scope>NUCLEOTIDE SEQUENCE</scope>
    <source>
        <strain evidence="10">JCM 19596</strain>
    </source>
</reference>
<evidence type="ECO:0000313" key="10">
    <source>
        <dbReference type="EMBL" id="GGL61192.1"/>
    </source>
</evidence>
<dbReference type="InterPro" id="IPR000515">
    <property type="entry name" value="MetI-like"/>
</dbReference>
<accession>A0A830FCA0</accession>
<protein>
    <recommendedName>
        <fullName evidence="9">ABC transmembrane type-1 domain-containing protein</fullName>
    </recommendedName>
</protein>
<dbReference type="CDD" id="cd06261">
    <property type="entry name" value="TM_PBP2"/>
    <property type="match status" value="1"/>
</dbReference>
<dbReference type="Proteomes" id="UP000607197">
    <property type="component" value="Unassembled WGS sequence"/>
</dbReference>
<proteinExistence type="inferred from homology"/>
<feature type="transmembrane region" description="Helical" evidence="7">
    <location>
        <begin position="303"/>
        <end position="322"/>
    </location>
</feature>
<evidence type="ECO:0000256" key="8">
    <source>
        <dbReference type="SAM" id="MobiDB-lite"/>
    </source>
</evidence>
<dbReference type="GO" id="GO:0005886">
    <property type="term" value="C:plasma membrane"/>
    <property type="evidence" value="ECO:0007669"/>
    <property type="project" value="UniProtKB-SubCell"/>
</dbReference>
<gene>
    <name evidence="10" type="ORF">GCM10009039_19210</name>
</gene>
<sequence length="343" mass="36546">MTEEHSPSDDPGTASNSPGVGPNTHAEPGPPDVPPEYETEEYIDEHESLTERIVGGLVSDKMALFGAVVVIAFLLVAALAPIVAPHNPEATYGFMQPPMSQTTGDFNGDGQMETVTHYLGTDSFGHDILSRLIFGARVSLLVALATVAVAFTVGTTIGLAAGFYGGLIDSLLMRYVDFQWAFPELILGVGIIALSGGLGVTNVIIAIGIAYIDDFARLIRGEVLSIREEEYITAARAVGMSNSRIMFKEILPNAVAPLIVQATLMIPLAILAEAGLSFLGLGVKPTTPTWGLLLSDGRQFISQAWWISIMPGIAIMVVVLAFNMLGDGLRDIFDVNEGEVEDR</sequence>
<dbReference type="GO" id="GO:0055085">
    <property type="term" value="P:transmembrane transport"/>
    <property type="evidence" value="ECO:0007669"/>
    <property type="project" value="InterPro"/>
</dbReference>